<evidence type="ECO:0000256" key="11">
    <source>
        <dbReference type="ARBA" id="ARBA00038053"/>
    </source>
</evidence>
<keyword evidence="2" id="KW-0328">Glycosyltransferase</keyword>
<feature type="transmembrane region" description="Helical" evidence="17">
    <location>
        <begin position="169"/>
        <end position="186"/>
    </location>
</feature>
<evidence type="ECO:0000256" key="6">
    <source>
        <dbReference type="ARBA" id="ARBA00022984"/>
    </source>
</evidence>
<reference evidence="18 19" key="1">
    <citation type="submission" date="2020-08" db="EMBL/GenBank/DDBJ databases">
        <title>Croceimicrobium hydrocarbonivorans gen. nov., sp. nov., a novel marine bacterium isolated from a bacterial consortium that degrades polyethylene terephthalate.</title>
        <authorList>
            <person name="Liu R."/>
        </authorList>
    </citation>
    <scope>NUCLEOTIDE SEQUENCE [LARGE SCALE GENOMIC DNA]</scope>
    <source>
        <strain evidence="18 19">A20-9</strain>
    </source>
</reference>
<evidence type="ECO:0000256" key="17">
    <source>
        <dbReference type="SAM" id="Phobius"/>
    </source>
</evidence>
<dbReference type="GO" id="GO:0008360">
    <property type="term" value="P:regulation of cell shape"/>
    <property type="evidence" value="ECO:0007669"/>
    <property type="project" value="UniProtKB-KW"/>
</dbReference>
<evidence type="ECO:0000256" key="3">
    <source>
        <dbReference type="ARBA" id="ARBA00022679"/>
    </source>
</evidence>
<feature type="transmembrane region" description="Helical" evidence="17">
    <location>
        <begin position="74"/>
        <end position="95"/>
    </location>
</feature>
<evidence type="ECO:0000256" key="4">
    <source>
        <dbReference type="ARBA" id="ARBA00022692"/>
    </source>
</evidence>
<keyword evidence="5" id="KW-0133">Cell shape</keyword>
<dbReference type="AlphaFoldDB" id="A0A7H0VI24"/>
<keyword evidence="3" id="KW-0808">Transferase</keyword>
<evidence type="ECO:0000256" key="15">
    <source>
        <dbReference type="ARBA" id="ARBA00049902"/>
    </source>
</evidence>
<organism evidence="18 19">
    <name type="scientific">Croceimicrobium hydrocarbonivorans</name>
    <dbReference type="NCBI Taxonomy" id="2761580"/>
    <lineage>
        <taxon>Bacteria</taxon>
        <taxon>Pseudomonadati</taxon>
        <taxon>Bacteroidota</taxon>
        <taxon>Flavobacteriia</taxon>
        <taxon>Flavobacteriales</taxon>
        <taxon>Owenweeksiaceae</taxon>
        <taxon>Croceimicrobium</taxon>
    </lineage>
</organism>
<evidence type="ECO:0000256" key="13">
    <source>
        <dbReference type="ARBA" id="ARBA00041418"/>
    </source>
</evidence>
<dbReference type="EC" id="2.4.99.28" evidence="14"/>
<dbReference type="GO" id="GO:0015648">
    <property type="term" value="F:lipid-linked peptidoglycan transporter activity"/>
    <property type="evidence" value="ECO:0007669"/>
    <property type="project" value="TreeGrafter"/>
</dbReference>
<accession>A0A7H0VI24</accession>
<protein>
    <recommendedName>
        <fullName evidence="12">Probable peptidoglycan glycosyltransferase FtsW</fullName>
        <ecNumber evidence="14">2.4.99.28</ecNumber>
    </recommendedName>
    <alternativeName>
        <fullName evidence="13">Cell division protein FtsW</fullName>
    </alternativeName>
    <alternativeName>
        <fullName evidence="10">Cell wall polymerase</fullName>
    </alternativeName>
    <alternativeName>
        <fullName evidence="9">Peptidoglycan polymerase</fullName>
    </alternativeName>
</protein>
<evidence type="ECO:0000256" key="10">
    <source>
        <dbReference type="ARBA" id="ARBA00033270"/>
    </source>
</evidence>
<evidence type="ECO:0000313" key="19">
    <source>
        <dbReference type="Proteomes" id="UP000516305"/>
    </source>
</evidence>
<dbReference type="GO" id="GO:0051301">
    <property type="term" value="P:cell division"/>
    <property type="evidence" value="ECO:0007669"/>
    <property type="project" value="InterPro"/>
</dbReference>
<evidence type="ECO:0000256" key="7">
    <source>
        <dbReference type="ARBA" id="ARBA00022989"/>
    </source>
</evidence>
<feature type="transmembrane region" description="Helical" evidence="17">
    <location>
        <begin position="115"/>
        <end position="135"/>
    </location>
</feature>
<dbReference type="RefSeq" id="WP_210759899.1">
    <property type="nucleotide sequence ID" value="NZ_CP060139.1"/>
</dbReference>
<sequence length="405" mass="43693">MTLFGKEIRVEGDRTLWILSGILAAVGTLTVYSASSNLAFNNGGSTMVDLLKHSAFLFSGFVIATLVHRVNYKLFGNLAKLLIIPVILLLIYTLVNGVNISNAARWIRLPFGQTFQPSALAAIVLVAYVARYLAVHTKEELRGFRKHFIGLILPILLVVGFILPANFSTAALIFGVTYLLLFIGGYPIRNLIILAGSGIAALALFILLVFQFPNLTNRFDTWKTRIESFSSGESTENYQVTKAKMAIAEGKIVGKGFGKSVMKNFLPQSNSDFIFAVITEEMGTLGGGLTIIVYIWLIFRILTIATKAPTSFGSLLSLGLGLTILAQALVNLSVAVNLIPVTGQTLPLVSKGGTSVWMTALALGMILSVSRGKAENESEENEAFSDAEDAIDSEQPLKPILDGQA</sequence>
<feature type="transmembrane region" description="Helical" evidence="17">
    <location>
        <begin position="273"/>
        <end position="299"/>
    </location>
</feature>
<evidence type="ECO:0000256" key="16">
    <source>
        <dbReference type="SAM" id="MobiDB-lite"/>
    </source>
</evidence>
<evidence type="ECO:0000256" key="14">
    <source>
        <dbReference type="ARBA" id="ARBA00044770"/>
    </source>
</evidence>
<evidence type="ECO:0000256" key="5">
    <source>
        <dbReference type="ARBA" id="ARBA00022960"/>
    </source>
</evidence>
<dbReference type="Pfam" id="PF01098">
    <property type="entry name" value="FTSW_RODA_SPOVE"/>
    <property type="match status" value="1"/>
</dbReference>
<dbReference type="GO" id="GO:0008955">
    <property type="term" value="F:peptidoglycan glycosyltransferase activity"/>
    <property type="evidence" value="ECO:0007669"/>
    <property type="project" value="UniProtKB-EC"/>
</dbReference>
<evidence type="ECO:0000256" key="9">
    <source>
        <dbReference type="ARBA" id="ARBA00032370"/>
    </source>
</evidence>
<feature type="transmembrane region" description="Helical" evidence="17">
    <location>
        <begin position="16"/>
        <end position="35"/>
    </location>
</feature>
<feature type="compositionally biased region" description="Acidic residues" evidence="16">
    <location>
        <begin position="377"/>
        <end position="392"/>
    </location>
</feature>
<keyword evidence="19" id="KW-1185">Reference proteome</keyword>
<dbReference type="Proteomes" id="UP000516305">
    <property type="component" value="Chromosome"/>
</dbReference>
<evidence type="ECO:0000256" key="12">
    <source>
        <dbReference type="ARBA" id="ARBA00041185"/>
    </source>
</evidence>
<feature type="transmembrane region" description="Helical" evidence="17">
    <location>
        <begin position="147"/>
        <end position="163"/>
    </location>
</feature>
<dbReference type="InterPro" id="IPR001182">
    <property type="entry name" value="FtsW/RodA"/>
</dbReference>
<dbReference type="GO" id="GO:0005886">
    <property type="term" value="C:plasma membrane"/>
    <property type="evidence" value="ECO:0007669"/>
    <property type="project" value="TreeGrafter"/>
</dbReference>
<feature type="transmembrane region" description="Helical" evidence="17">
    <location>
        <begin position="311"/>
        <end position="336"/>
    </location>
</feature>
<name>A0A7H0VI24_9FLAO</name>
<feature type="transmembrane region" description="Helical" evidence="17">
    <location>
        <begin position="191"/>
        <end position="212"/>
    </location>
</feature>
<comment type="catalytic activity">
    <reaction evidence="15">
        <text>[GlcNAc-(1-&gt;4)-Mur2Ac(oyl-L-Ala-gamma-D-Glu-L-Lys-D-Ala-D-Ala)](n)-di-trans,octa-cis-undecaprenyl diphosphate + beta-D-GlcNAc-(1-&gt;4)-Mur2Ac(oyl-L-Ala-gamma-D-Glu-L-Lys-D-Ala-D-Ala)-di-trans,octa-cis-undecaprenyl diphosphate = [GlcNAc-(1-&gt;4)-Mur2Ac(oyl-L-Ala-gamma-D-Glu-L-Lys-D-Ala-D-Ala)](n+1)-di-trans,octa-cis-undecaprenyl diphosphate + di-trans,octa-cis-undecaprenyl diphosphate + H(+)</text>
        <dbReference type="Rhea" id="RHEA:23708"/>
        <dbReference type="Rhea" id="RHEA-COMP:9602"/>
        <dbReference type="Rhea" id="RHEA-COMP:9603"/>
        <dbReference type="ChEBI" id="CHEBI:15378"/>
        <dbReference type="ChEBI" id="CHEBI:58405"/>
        <dbReference type="ChEBI" id="CHEBI:60033"/>
        <dbReference type="ChEBI" id="CHEBI:78435"/>
        <dbReference type="EC" id="2.4.99.28"/>
    </reaction>
</comment>
<comment type="subcellular location">
    <subcellularLocation>
        <location evidence="1">Membrane</location>
        <topology evidence="1">Multi-pass membrane protein</topology>
    </subcellularLocation>
</comment>
<dbReference type="EMBL" id="CP060139">
    <property type="protein sequence ID" value="QNR25372.1"/>
    <property type="molecule type" value="Genomic_DNA"/>
</dbReference>
<proteinExistence type="inferred from homology"/>
<evidence type="ECO:0000256" key="2">
    <source>
        <dbReference type="ARBA" id="ARBA00022676"/>
    </source>
</evidence>
<keyword evidence="4 17" id="KW-0812">Transmembrane</keyword>
<keyword evidence="6" id="KW-0573">Peptidoglycan synthesis</keyword>
<gene>
    <name evidence="18" type="ORF">H4K34_05895</name>
</gene>
<keyword evidence="7 17" id="KW-1133">Transmembrane helix</keyword>
<evidence type="ECO:0000256" key="1">
    <source>
        <dbReference type="ARBA" id="ARBA00004141"/>
    </source>
</evidence>
<comment type="similarity">
    <text evidence="11">Belongs to the SEDS family. FtsW subfamily.</text>
</comment>
<evidence type="ECO:0000256" key="8">
    <source>
        <dbReference type="ARBA" id="ARBA00023136"/>
    </source>
</evidence>
<feature type="transmembrane region" description="Helical" evidence="17">
    <location>
        <begin position="50"/>
        <end position="67"/>
    </location>
</feature>
<dbReference type="GO" id="GO:0009252">
    <property type="term" value="P:peptidoglycan biosynthetic process"/>
    <property type="evidence" value="ECO:0007669"/>
    <property type="project" value="UniProtKB-KW"/>
</dbReference>
<dbReference type="KEGG" id="chyd:H4K34_05895"/>
<dbReference type="PANTHER" id="PTHR30474:SF2">
    <property type="entry name" value="PEPTIDOGLYCAN GLYCOSYLTRANSFERASE FTSW-RELATED"/>
    <property type="match status" value="1"/>
</dbReference>
<keyword evidence="8 17" id="KW-0472">Membrane</keyword>
<feature type="transmembrane region" description="Helical" evidence="17">
    <location>
        <begin position="348"/>
        <end position="369"/>
    </location>
</feature>
<feature type="region of interest" description="Disordered" evidence="16">
    <location>
        <begin position="377"/>
        <end position="405"/>
    </location>
</feature>
<evidence type="ECO:0000313" key="18">
    <source>
        <dbReference type="EMBL" id="QNR25372.1"/>
    </source>
</evidence>
<dbReference type="PANTHER" id="PTHR30474">
    <property type="entry name" value="CELL CYCLE PROTEIN"/>
    <property type="match status" value="1"/>
</dbReference>
<dbReference type="GO" id="GO:0032153">
    <property type="term" value="C:cell division site"/>
    <property type="evidence" value="ECO:0007669"/>
    <property type="project" value="TreeGrafter"/>
</dbReference>